<dbReference type="EMBL" id="CAMGYJ010000004">
    <property type="protein sequence ID" value="CAI0401106.1"/>
    <property type="molecule type" value="Genomic_DNA"/>
</dbReference>
<accession>A0AAV0IXR5</accession>
<sequence length="44" mass="5163">MSLCMMRSEFVYLRQGLGRTYARSRGKRIVLQELKKGILLLHPL</sequence>
<dbReference type="AlphaFoldDB" id="A0AAV0IXR5"/>
<protein>
    <recommendedName>
        <fullName evidence="3">Ribosomal protein L16</fullName>
    </recommendedName>
</protein>
<evidence type="ECO:0000313" key="2">
    <source>
        <dbReference type="Proteomes" id="UP001154282"/>
    </source>
</evidence>
<gene>
    <name evidence="1" type="ORF">LITE_LOCUS11052</name>
</gene>
<evidence type="ECO:0000313" key="1">
    <source>
        <dbReference type="EMBL" id="CAI0401106.1"/>
    </source>
</evidence>
<organism evidence="1 2">
    <name type="scientific">Linum tenue</name>
    <dbReference type="NCBI Taxonomy" id="586396"/>
    <lineage>
        <taxon>Eukaryota</taxon>
        <taxon>Viridiplantae</taxon>
        <taxon>Streptophyta</taxon>
        <taxon>Embryophyta</taxon>
        <taxon>Tracheophyta</taxon>
        <taxon>Spermatophyta</taxon>
        <taxon>Magnoliopsida</taxon>
        <taxon>eudicotyledons</taxon>
        <taxon>Gunneridae</taxon>
        <taxon>Pentapetalae</taxon>
        <taxon>rosids</taxon>
        <taxon>fabids</taxon>
        <taxon>Malpighiales</taxon>
        <taxon>Linaceae</taxon>
        <taxon>Linum</taxon>
    </lineage>
</organism>
<comment type="caution">
    <text evidence="1">The sequence shown here is derived from an EMBL/GenBank/DDBJ whole genome shotgun (WGS) entry which is preliminary data.</text>
</comment>
<reference evidence="1" key="1">
    <citation type="submission" date="2022-08" db="EMBL/GenBank/DDBJ databases">
        <authorList>
            <person name="Gutierrez-Valencia J."/>
        </authorList>
    </citation>
    <scope>NUCLEOTIDE SEQUENCE</scope>
</reference>
<proteinExistence type="predicted"/>
<dbReference type="Proteomes" id="UP001154282">
    <property type="component" value="Unassembled WGS sequence"/>
</dbReference>
<name>A0AAV0IXR5_9ROSI</name>
<keyword evidence="2" id="KW-1185">Reference proteome</keyword>
<evidence type="ECO:0008006" key="3">
    <source>
        <dbReference type="Google" id="ProtNLM"/>
    </source>
</evidence>